<feature type="domain" description="Apple" evidence="20">
    <location>
        <begin position="1321"/>
        <end position="1401"/>
    </location>
</feature>
<evidence type="ECO:0000256" key="6">
    <source>
        <dbReference type="ARBA" id="ARBA00022729"/>
    </source>
</evidence>
<dbReference type="InterPro" id="IPR001480">
    <property type="entry name" value="Bulb-type_lectin_dom"/>
</dbReference>
<feature type="transmembrane region" description="Helical" evidence="15">
    <location>
        <begin position="447"/>
        <end position="468"/>
    </location>
</feature>
<dbReference type="InterPro" id="IPR003609">
    <property type="entry name" value="Pan_app"/>
</dbReference>
<dbReference type="FunFam" id="1.10.510.10:FF:000060">
    <property type="entry name" value="G-type lectin S-receptor-like serine/threonine-protein kinase"/>
    <property type="match status" value="3"/>
</dbReference>
<keyword evidence="15" id="KW-0472">Membrane</keyword>
<dbReference type="SUPFAM" id="SSF56112">
    <property type="entry name" value="Protein kinase-like (PK-like)"/>
    <property type="match status" value="3"/>
</dbReference>
<feature type="domain" description="Bulb-type lectin" evidence="19">
    <location>
        <begin position="698"/>
        <end position="814"/>
    </location>
</feature>
<gene>
    <name evidence="21" type="ORF">OSB04_026455</name>
</gene>
<keyword evidence="4" id="KW-0723">Serine/threonine-protein kinase</keyword>
<dbReference type="InterPro" id="IPR000742">
    <property type="entry name" value="EGF"/>
</dbReference>
<feature type="domain" description="Protein kinase" evidence="17">
    <location>
        <begin position="516"/>
        <end position="791"/>
    </location>
</feature>
<dbReference type="PANTHER" id="PTHR27002:SF932">
    <property type="entry name" value="RECEPTOR-LIKE SERINE_THREONINE-PROTEIN KINASE"/>
    <property type="match status" value="1"/>
</dbReference>
<feature type="domain" description="Protein kinase" evidence="17">
    <location>
        <begin position="1493"/>
        <end position="1742"/>
    </location>
</feature>
<comment type="subcellular location">
    <subcellularLocation>
        <location evidence="1">Cell membrane</location>
        <topology evidence="1">Single-pass type I membrane protein</topology>
    </subcellularLocation>
</comment>
<organism evidence="21 22">
    <name type="scientific">Centaurea solstitialis</name>
    <name type="common">yellow star-thistle</name>
    <dbReference type="NCBI Taxonomy" id="347529"/>
    <lineage>
        <taxon>Eukaryota</taxon>
        <taxon>Viridiplantae</taxon>
        <taxon>Streptophyta</taxon>
        <taxon>Embryophyta</taxon>
        <taxon>Tracheophyta</taxon>
        <taxon>Spermatophyta</taxon>
        <taxon>Magnoliopsida</taxon>
        <taxon>eudicotyledons</taxon>
        <taxon>Gunneridae</taxon>
        <taxon>Pentapetalae</taxon>
        <taxon>asterids</taxon>
        <taxon>campanulids</taxon>
        <taxon>Asterales</taxon>
        <taxon>Asteraceae</taxon>
        <taxon>Carduoideae</taxon>
        <taxon>Cardueae</taxon>
        <taxon>Centaureinae</taxon>
        <taxon>Centaurea</taxon>
    </lineage>
</organism>
<keyword evidence="15" id="KW-0812">Transmembrane</keyword>
<evidence type="ECO:0000259" key="17">
    <source>
        <dbReference type="PROSITE" id="PS50011"/>
    </source>
</evidence>
<feature type="domain" description="Apple" evidence="20">
    <location>
        <begin position="344"/>
        <end position="424"/>
    </location>
</feature>
<comment type="caution">
    <text evidence="21">The sequence shown here is derived from an EMBL/GenBank/DDBJ whole genome shotgun (WGS) entry which is preliminary data.</text>
</comment>
<evidence type="ECO:0000256" key="4">
    <source>
        <dbReference type="ARBA" id="ARBA00022527"/>
    </source>
</evidence>
<dbReference type="PROSITE" id="PS00108">
    <property type="entry name" value="PROTEIN_KINASE_ST"/>
    <property type="match status" value="3"/>
</dbReference>
<dbReference type="GO" id="GO:0005886">
    <property type="term" value="C:plasma membrane"/>
    <property type="evidence" value="ECO:0007669"/>
    <property type="project" value="UniProtKB-SubCell"/>
</dbReference>
<feature type="signal peptide" evidence="16">
    <location>
        <begin position="1"/>
        <end position="21"/>
    </location>
</feature>
<dbReference type="Gene3D" id="1.10.510.10">
    <property type="entry name" value="Transferase(Phosphotransferase) domain 1"/>
    <property type="match status" value="3"/>
</dbReference>
<keyword evidence="6 16" id="KW-0732">Signal</keyword>
<dbReference type="SMART" id="SM00220">
    <property type="entry name" value="S_TKc"/>
    <property type="match status" value="2"/>
</dbReference>
<evidence type="ECO:0000256" key="5">
    <source>
        <dbReference type="ARBA" id="ARBA00022679"/>
    </source>
</evidence>
<evidence type="ECO:0000256" key="13">
    <source>
        <dbReference type="ARBA" id="ARBA00048679"/>
    </source>
</evidence>
<dbReference type="SUPFAM" id="SSF51110">
    <property type="entry name" value="alpha-D-mannose-specific plant lectins"/>
    <property type="match status" value="2"/>
</dbReference>
<keyword evidence="14" id="KW-0245">EGF-like domain</keyword>
<evidence type="ECO:0000256" key="2">
    <source>
        <dbReference type="ARBA" id="ARBA00012513"/>
    </source>
</evidence>
<dbReference type="PROSITE" id="PS50026">
    <property type="entry name" value="EGF_3"/>
    <property type="match status" value="1"/>
</dbReference>
<proteinExistence type="predicted"/>
<dbReference type="InterPro" id="IPR001245">
    <property type="entry name" value="Ser-Thr/Tyr_kinase_cat_dom"/>
</dbReference>
<keyword evidence="3" id="KW-1003">Cell membrane</keyword>
<dbReference type="GO" id="GO:0005524">
    <property type="term" value="F:ATP binding"/>
    <property type="evidence" value="ECO:0007669"/>
    <property type="project" value="UniProtKB-KW"/>
</dbReference>
<keyword evidence="10" id="KW-1015">Disulfide bond</keyword>
<dbReference type="InterPro" id="IPR000858">
    <property type="entry name" value="S_locus_glycoprot_dom"/>
</dbReference>
<dbReference type="EC" id="2.7.11.1" evidence="2"/>
<keyword evidence="11" id="KW-0325">Glycoprotein</keyword>
<evidence type="ECO:0000256" key="15">
    <source>
        <dbReference type="SAM" id="Phobius"/>
    </source>
</evidence>
<dbReference type="InterPro" id="IPR008271">
    <property type="entry name" value="Ser/Thr_kinase_AS"/>
</dbReference>
<evidence type="ECO:0000256" key="12">
    <source>
        <dbReference type="ARBA" id="ARBA00047899"/>
    </source>
</evidence>
<dbReference type="PROSITE" id="PS50011">
    <property type="entry name" value="PROTEIN_KINASE_DOM"/>
    <property type="match status" value="3"/>
</dbReference>
<dbReference type="Gene3D" id="2.90.10.10">
    <property type="entry name" value="Bulb-type lectin domain"/>
    <property type="match status" value="2"/>
</dbReference>
<evidence type="ECO:0000256" key="11">
    <source>
        <dbReference type="ARBA" id="ARBA00023180"/>
    </source>
</evidence>
<keyword evidence="7" id="KW-0547">Nucleotide-binding</keyword>
<feature type="chain" id="PRO_5041222352" description="non-specific serine/threonine protein kinase" evidence="16">
    <location>
        <begin position="22"/>
        <end position="1742"/>
    </location>
</feature>
<evidence type="ECO:0000259" key="19">
    <source>
        <dbReference type="PROSITE" id="PS50927"/>
    </source>
</evidence>
<evidence type="ECO:0000256" key="14">
    <source>
        <dbReference type="PROSITE-ProRule" id="PRU00076"/>
    </source>
</evidence>
<dbReference type="Pfam" id="PF01453">
    <property type="entry name" value="B_lectin"/>
    <property type="match status" value="2"/>
</dbReference>
<dbReference type="GO" id="GO:0004674">
    <property type="term" value="F:protein serine/threonine kinase activity"/>
    <property type="evidence" value="ECO:0007669"/>
    <property type="project" value="UniProtKB-KW"/>
</dbReference>
<dbReference type="SMART" id="SM00108">
    <property type="entry name" value="B_lectin"/>
    <property type="match status" value="2"/>
</dbReference>
<dbReference type="GO" id="GO:0048544">
    <property type="term" value="P:recognition of pollen"/>
    <property type="evidence" value="ECO:0007669"/>
    <property type="project" value="InterPro"/>
</dbReference>
<comment type="catalytic activity">
    <reaction evidence="12">
        <text>L-threonyl-[protein] + ATP = O-phospho-L-threonyl-[protein] + ADP + H(+)</text>
        <dbReference type="Rhea" id="RHEA:46608"/>
        <dbReference type="Rhea" id="RHEA-COMP:11060"/>
        <dbReference type="Rhea" id="RHEA-COMP:11605"/>
        <dbReference type="ChEBI" id="CHEBI:15378"/>
        <dbReference type="ChEBI" id="CHEBI:30013"/>
        <dbReference type="ChEBI" id="CHEBI:30616"/>
        <dbReference type="ChEBI" id="CHEBI:61977"/>
        <dbReference type="ChEBI" id="CHEBI:456216"/>
        <dbReference type="EC" id="2.7.11.1"/>
    </reaction>
</comment>
<reference evidence="21" key="1">
    <citation type="submission" date="2023-03" db="EMBL/GenBank/DDBJ databases">
        <title>Chromosome-scale reference genome and RAD-based genetic map of yellow starthistle (Centaurea solstitialis) reveal putative structural variation and QTLs associated with invader traits.</title>
        <authorList>
            <person name="Reatini B."/>
            <person name="Cang F.A."/>
            <person name="Jiang Q."/>
            <person name="Mckibben M.T.W."/>
            <person name="Barker M.S."/>
            <person name="Rieseberg L.H."/>
            <person name="Dlugosch K.M."/>
        </authorList>
    </citation>
    <scope>NUCLEOTIDE SEQUENCE</scope>
    <source>
        <strain evidence="21">CAN-66</strain>
        <tissue evidence="21">Leaf</tissue>
    </source>
</reference>
<keyword evidence="22" id="KW-1185">Reference proteome</keyword>
<evidence type="ECO:0000256" key="7">
    <source>
        <dbReference type="ARBA" id="ARBA00022741"/>
    </source>
</evidence>
<keyword evidence="9" id="KW-0067">ATP-binding</keyword>
<dbReference type="PROSITE" id="PS50927">
    <property type="entry name" value="BULB_LECTIN"/>
    <property type="match status" value="2"/>
</dbReference>
<dbReference type="InterPro" id="IPR011009">
    <property type="entry name" value="Kinase-like_dom_sf"/>
</dbReference>
<feature type="domain" description="Apple" evidence="20">
    <location>
        <begin position="844"/>
        <end position="927"/>
    </location>
</feature>
<protein>
    <recommendedName>
        <fullName evidence="2">non-specific serine/threonine protein kinase</fullName>
        <ecNumber evidence="2">2.7.11.1</ecNumber>
    </recommendedName>
</protein>
<dbReference type="PROSITE" id="PS50948">
    <property type="entry name" value="PAN"/>
    <property type="match status" value="3"/>
</dbReference>
<dbReference type="CDD" id="cd00028">
    <property type="entry name" value="B_lectin"/>
    <property type="match status" value="2"/>
</dbReference>
<dbReference type="PANTHER" id="PTHR27002">
    <property type="entry name" value="RECEPTOR-LIKE SERINE/THREONINE-PROTEIN KINASE SD1-8"/>
    <property type="match status" value="1"/>
</dbReference>
<feature type="domain" description="EGF-like" evidence="18">
    <location>
        <begin position="289"/>
        <end position="325"/>
    </location>
</feature>
<evidence type="ECO:0000256" key="3">
    <source>
        <dbReference type="ARBA" id="ARBA00022475"/>
    </source>
</evidence>
<evidence type="ECO:0000256" key="8">
    <source>
        <dbReference type="ARBA" id="ARBA00022777"/>
    </source>
</evidence>
<evidence type="ECO:0000256" key="9">
    <source>
        <dbReference type="ARBA" id="ARBA00022840"/>
    </source>
</evidence>
<keyword evidence="8" id="KW-0418">Kinase</keyword>
<evidence type="ECO:0000256" key="10">
    <source>
        <dbReference type="ARBA" id="ARBA00023157"/>
    </source>
</evidence>
<dbReference type="InterPro" id="IPR000719">
    <property type="entry name" value="Prot_kinase_dom"/>
</dbReference>
<dbReference type="Pfam" id="PF08276">
    <property type="entry name" value="PAN_2"/>
    <property type="match status" value="3"/>
</dbReference>
<evidence type="ECO:0000256" key="1">
    <source>
        <dbReference type="ARBA" id="ARBA00004251"/>
    </source>
</evidence>
<dbReference type="EMBL" id="JARYMX010000007">
    <property type="protein sequence ID" value="KAJ9539949.1"/>
    <property type="molecule type" value="Genomic_DNA"/>
</dbReference>
<comment type="caution">
    <text evidence="14">Lacks conserved residue(s) required for the propagation of feature annotation.</text>
</comment>
<dbReference type="SMART" id="SM00473">
    <property type="entry name" value="PAN_AP"/>
    <property type="match status" value="3"/>
</dbReference>
<comment type="catalytic activity">
    <reaction evidence="13">
        <text>L-seryl-[protein] + ATP = O-phospho-L-seryl-[protein] + ADP + H(+)</text>
        <dbReference type="Rhea" id="RHEA:17989"/>
        <dbReference type="Rhea" id="RHEA-COMP:9863"/>
        <dbReference type="Rhea" id="RHEA-COMP:11604"/>
        <dbReference type="ChEBI" id="CHEBI:15378"/>
        <dbReference type="ChEBI" id="CHEBI:29999"/>
        <dbReference type="ChEBI" id="CHEBI:30616"/>
        <dbReference type="ChEBI" id="CHEBI:83421"/>
        <dbReference type="ChEBI" id="CHEBI:456216"/>
        <dbReference type="EC" id="2.7.11.1"/>
    </reaction>
</comment>
<evidence type="ECO:0000256" key="16">
    <source>
        <dbReference type="SAM" id="SignalP"/>
    </source>
</evidence>
<dbReference type="Pfam" id="PF00069">
    <property type="entry name" value="Pkinase"/>
    <property type="match status" value="1"/>
</dbReference>
<dbReference type="FunFam" id="3.30.200.20:FF:000195">
    <property type="entry name" value="G-type lectin S-receptor-like serine/threonine-protein kinase"/>
    <property type="match status" value="2"/>
</dbReference>
<dbReference type="FunFam" id="2.90.10.30:FF:000003">
    <property type="entry name" value="Os04g0303100 protein"/>
    <property type="match status" value="2"/>
</dbReference>
<dbReference type="Proteomes" id="UP001172457">
    <property type="component" value="Chromosome 7"/>
</dbReference>
<dbReference type="Pfam" id="PF00954">
    <property type="entry name" value="S_locus_glycop"/>
    <property type="match status" value="2"/>
</dbReference>
<evidence type="ECO:0000259" key="20">
    <source>
        <dbReference type="PROSITE" id="PS50948"/>
    </source>
</evidence>
<evidence type="ECO:0000259" key="18">
    <source>
        <dbReference type="PROSITE" id="PS50026"/>
    </source>
</evidence>
<feature type="domain" description="Protein kinase" evidence="17">
    <location>
        <begin position="821"/>
        <end position="1131"/>
    </location>
</feature>
<feature type="domain" description="Bulb-type lectin" evidence="19">
    <location>
        <begin position="22"/>
        <end position="151"/>
    </location>
</feature>
<feature type="transmembrane region" description="Helical" evidence="15">
    <location>
        <begin position="1424"/>
        <end position="1444"/>
    </location>
</feature>
<accession>A0AA38SD81</accession>
<evidence type="ECO:0000313" key="21">
    <source>
        <dbReference type="EMBL" id="KAJ9539949.1"/>
    </source>
</evidence>
<dbReference type="Pfam" id="PF07714">
    <property type="entry name" value="PK_Tyr_Ser-Thr"/>
    <property type="match status" value="2"/>
</dbReference>
<dbReference type="Gene3D" id="3.30.200.20">
    <property type="entry name" value="Phosphorylase Kinase, domain 1"/>
    <property type="match status" value="2"/>
</dbReference>
<keyword evidence="15" id="KW-1133">Transmembrane helix</keyword>
<name>A0AA38SD81_9ASTR</name>
<evidence type="ECO:0000313" key="22">
    <source>
        <dbReference type="Proteomes" id="UP001172457"/>
    </source>
</evidence>
<sequence length="1742" mass="196717">MFSYLLFSIAVFLQLFSPSVAVDSIAANQVIKDGETIVSAGEMFELGFFSPANSNNRYLGIWYKKMATGTVVWVANRDLPISNTSGTFKLSNTGLLLLSCCGGDTDTIIIWSSSTSSSPLVRYINPVAQLLDTGNFVVKDGNSTDDTNFIWQSFDYPGDTLLPGMKLGKDLVTGVNRNLTSWKSPNDPAVGQYVDYVDTNGYPQVFILGKGSVIHARFGPWIGSRFSGLPNENPVYSVDFVVNQKEVYYKFKLTTSSVVEMIRLKWDGSITMFHWSNRRQDWIVFSNALMDMCSGYGVCGPYGTCNINNYPSCTCMEGFEPKRPDEWKIADWSSGCQLKSPLDCQATEVFQKIRGIKFPDTRQSWYNKTMSLRECEIACRKNCSCTAYANIDIRRGGSGCLLWFGELMDLKVCDENQDLYIRMPASLLKDEGLLTVSQTGFNRKIQILTIVLSIFVVLLAPLIAAYACRMKKRRSHMKKRGRRVDAADKRYSDVKKEDLQLNFFSLSRIAKATNNFSINNKLGEGGFGPVYKGLLESGQEIAVKQLSKTSEQGYDEFYNEVVCVGRLQHRNLVKLLGYCMDGDERILIYEYLSNKSLDLFLFDETKSSMLEWPQRFCIIDGIARGILYLHQDSRFRVIHRDLKAGNILLDHDMNPKISDFGLAREFREDQITAKTKKVVGTYGYISPEYAVHGRFSTKSDVFSFGVLVLEIVSGKKNRDFSRENVNDNLLGHKMATGTVVWVANRDLPISNTSGTFKVSSKGLLLLSCCGDTVIWSSTSSSASVRYINPVAQLLDTGNFVVRDGNGTNFIWQSFDYPGDTLLPGMKLGKDLVTGINRNLTSWKSQNDPAVEVFRKIRGMKFPDTKKSWYNASMTLVECEIACRKNCSCTAYANLDVRRGGSGCILWFGELMDLKVCEESQDLYVRMPASLLKDETKSCMLEWPKRFCIIDGIARGILYLHQDSRHRIIHRDIKASNILLDGDMNPKISDFGLAREFGGDQVTAKTKKVVGTYGYISPEYAVHGRISIKSDVFSFGVLVLEIVSGKKNREFFREDVNDNLLGHAWRLYTEGRPIELMSPSLLNSCIISEVIRSIHVGLLCVQNHAQDRPTMSSVIMMLNGDSALPSPKQPAFFAKEALPDLNHFLAIDEATITLNLTSWKSPNDPSVGQYVDYIDTNGYPQVFILGEGSVIHIRFGPWNGIRFSGFPNEMPNPVYALDFVVNKKEVYYKFGLKVSDLQMIRLKWDGTITILRWSNRSRHWFVFSNVLQDLCNGYGLCGPYGICDINKTPPCRCMDGFKPKRADEWKTADWSSGCQLKVPLDCRDAEAFWKIKGMKFPDTRKSWYNKTMSLRECEIVCRNNCSCTAYANLDIRRGGSGCLLWFGELMDLKACEESQDLYIRMPASLLTDELGLTVLQSGFKKKIQVLTVGLSIPLVLLGTSVAVYACCKKKRRSYMKGRGRRVHAIDKRYSDVEKEDLQLNFISLSQIAKATGNFSINNKLGEGGFGPVYKGVLENGQEIAVKQLSETSEQGYDEFYNEVVCVARLQHRNLVKLLGYCMDEDERILIYEYMSNKSLDLFLFDETKSSMLEWPQRFCIIDGIARGILYLHQDSRFRIIHRDLKAANILLDHDMNPKISDFGLAREFRGDQITAKTKKVVGTYGYMYISPEYAVHGRFSVKSDVFSFGVLVLEIVSGKKNREFSREDVNDNLLGHAWRLYIEDRSLELMSPSLVNSCIISEYIAST</sequence>
<dbReference type="CDD" id="cd01098">
    <property type="entry name" value="PAN_AP_plant"/>
    <property type="match status" value="3"/>
</dbReference>
<dbReference type="FunFam" id="2.90.10.10:FF:000004">
    <property type="entry name" value="G-type lectin S-receptor-like serine/threonine-protein kinase"/>
    <property type="match status" value="1"/>
</dbReference>
<keyword evidence="5" id="KW-0808">Transferase</keyword>
<dbReference type="InterPro" id="IPR036426">
    <property type="entry name" value="Bulb-type_lectin_dom_sf"/>
</dbReference>